<accession>R4XE22</accession>
<evidence type="ECO:0000313" key="3">
    <source>
        <dbReference type="Proteomes" id="UP000013776"/>
    </source>
</evidence>
<proteinExistence type="predicted"/>
<protein>
    <submittedName>
        <fullName evidence="2">Uncharacterized protein</fullName>
    </submittedName>
</protein>
<keyword evidence="1" id="KW-0472">Membrane</keyword>
<name>R4XE22_TAPDE</name>
<keyword evidence="1" id="KW-1133">Transmembrane helix</keyword>
<comment type="caution">
    <text evidence="2">The sequence shown here is derived from an EMBL/GenBank/DDBJ whole genome shotgun (WGS) entry which is preliminary data.</text>
</comment>
<keyword evidence="3" id="KW-1185">Reference proteome</keyword>
<reference evidence="2 3" key="1">
    <citation type="journal article" date="2013" name="MBio">
        <title>Genome sequencing of the plant pathogen Taphrina deformans, the causal agent of peach leaf curl.</title>
        <authorList>
            <person name="Cisse O.H."/>
            <person name="Almeida J.M.G.C.F."/>
            <person name="Fonseca A."/>
            <person name="Kumar A.A."/>
            <person name="Salojaervi J."/>
            <person name="Overmyer K."/>
            <person name="Hauser P.M."/>
            <person name="Pagni M."/>
        </authorList>
    </citation>
    <scope>NUCLEOTIDE SEQUENCE [LARGE SCALE GENOMIC DNA]</scope>
    <source>
        <strain evidence="3">PYCC 5710 / ATCC 11124 / CBS 356.35 / IMI 108563 / JCM 9778 / NBRC 8474</strain>
    </source>
</reference>
<dbReference type="EMBL" id="CAHR02000188">
    <property type="protein sequence ID" value="CCG83912.1"/>
    <property type="molecule type" value="Genomic_DNA"/>
</dbReference>
<dbReference type="Proteomes" id="UP000013776">
    <property type="component" value="Unassembled WGS sequence"/>
</dbReference>
<gene>
    <name evidence="2" type="ORF">TAPDE_004249</name>
</gene>
<feature type="transmembrane region" description="Helical" evidence="1">
    <location>
        <begin position="61"/>
        <end position="79"/>
    </location>
</feature>
<organism evidence="2 3">
    <name type="scientific">Taphrina deformans (strain PYCC 5710 / ATCC 11124 / CBS 356.35 / IMI 108563 / JCM 9778 / NBRC 8474)</name>
    <name type="common">Peach leaf curl fungus</name>
    <name type="synonym">Lalaria deformans</name>
    <dbReference type="NCBI Taxonomy" id="1097556"/>
    <lineage>
        <taxon>Eukaryota</taxon>
        <taxon>Fungi</taxon>
        <taxon>Dikarya</taxon>
        <taxon>Ascomycota</taxon>
        <taxon>Taphrinomycotina</taxon>
        <taxon>Taphrinomycetes</taxon>
        <taxon>Taphrinales</taxon>
        <taxon>Taphrinaceae</taxon>
        <taxon>Taphrina</taxon>
    </lineage>
</organism>
<sequence>MSSNSRYPNFFLVDFYEKASGGALQAAAQMNGVTYVAKSLGKGSISAISTFFGGQNQIRNIAIVASVGVAVLIIVWVASCKEGLDERASHEVLKHSASND</sequence>
<evidence type="ECO:0000256" key="1">
    <source>
        <dbReference type="SAM" id="Phobius"/>
    </source>
</evidence>
<keyword evidence="1" id="KW-0812">Transmembrane</keyword>
<dbReference type="VEuPathDB" id="FungiDB:TAPDE_004249"/>
<evidence type="ECO:0000313" key="2">
    <source>
        <dbReference type="EMBL" id="CCG83912.1"/>
    </source>
</evidence>
<dbReference type="AlphaFoldDB" id="R4XE22"/>